<dbReference type="InterPro" id="IPR050450">
    <property type="entry name" value="COX15/CtaA_HemeA_synthase"/>
</dbReference>
<dbReference type="RefSeq" id="WP_247414735.1">
    <property type="nucleotide sequence ID" value="NZ_JALLGW010000001.1"/>
</dbReference>
<dbReference type="EMBL" id="JBHSQH010000001">
    <property type="protein sequence ID" value="MFC5971855.1"/>
    <property type="molecule type" value="Genomic_DNA"/>
</dbReference>
<keyword evidence="4" id="KW-0479">Metal-binding</keyword>
<feature type="transmembrane region" description="Helical" evidence="12">
    <location>
        <begin position="60"/>
        <end position="81"/>
    </location>
</feature>
<feature type="transmembrane region" description="Helical" evidence="12">
    <location>
        <begin position="152"/>
        <end position="169"/>
    </location>
</feature>
<accession>A0ABD5RMU5</accession>
<protein>
    <submittedName>
        <fullName evidence="13">COX15/CtaA family protein</fullName>
    </submittedName>
</protein>
<keyword evidence="8" id="KW-0350">Heme biosynthesis</keyword>
<dbReference type="GO" id="GO:0016020">
    <property type="term" value="C:membrane"/>
    <property type="evidence" value="ECO:0007669"/>
    <property type="project" value="UniProtKB-SubCell"/>
</dbReference>
<keyword evidence="7" id="KW-0408">Iron</keyword>
<comment type="subcellular location">
    <subcellularLocation>
        <location evidence="1">Membrane</location>
        <topology evidence="1">Multi-pass membrane protein</topology>
    </subcellularLocation>
</comment>
<evidence type="ECO:0000256" key="6">
    <source>
        <dbReference type="ARBA" id="ARBA00023002"/>
    </source>
</evidence>
<comment type="pathway">
    <text evidence="11">Porphyrin-containing compound metabolism.</text>
</comment>
<dbReference type="AlphaFoldDB" id="A0ABD5RMU5"/>
<keyword evidence="2" id="KW-1003">Cell membrane</keyword>
<proteinExistence type="predicted"/>
<dbReference type="InterPro" id="IPR003780">
    <property type="entry name" value="COX15/CtaA_fam"/>
</dbReference>
<dbReference type="GO" id="GO:0046872">
    <property type="term" value="F:metal ion binding"/>
    <property type="evidence" value="ECO:0007669"/>
    <property type="project" value="UniProtKB-KW"/>
</dbReference>
<reference evidence="13 14" key="1">
    <citation type="journal article" date="2019" name="Int. J. Syst. Evol. Microbiol.">
        <title>The Global Catalogue of Microorganisms (GCM) 10K type strain sequencing project: providing services to taxonomists for standard genome sequencing and annotation.</title>
        <authorList>
            <consortium name="The Broad Institute Genomics Platform"/>
            <consortium name="The Broad Institute Genome Sequencing Center for Infectious Disease"/>
            <person name="Wu L."/>
            <person name="Ma J."/>
        </authorList>
    </citation>
    <scope>NUCLEOTIDE SEQUENCE [LARGE SCALE GENOMIC DNA]</scope>
    <source>
        <strain evidence="13 14">CGMCC 1.12543</strain>
    </source>
</reference>
<dbReference type="GO" id="GO:0006783">
    <property type="term" value="P:heme biosynthetic process"/>
    <property type="evidence" value="ECO:0007669"/>
    <property type="project" value="UniProtKB-KW"/>
</dbReference>
<keyword evidence="6" id="KW-0560">Oxidoreductase</keyword>
<feature type="transmembrane region" description="Helical" evidence="12">
    <location>
        <begin position="212"/>
        <end position="231"/>
    </location>
</feature>
<feature type="transmembrane region" description="Helical" evidence="12">
    <location>
        <begin position="181"/>
        <end position="200"/>
    </location>
</feature>
<dbReference type="GO" id="GO:0016491">
    <property type="term" value="F:oxidoreductase activity"/>
    <property type="evidence" value="ECO:0007669"/>
    <property type="project" value="UniProtKB-KW"/>
</dbReference>
<evidence type="ECO:0000313" key="14">
    <source>
        <dbReference type="Proteomes" id="UP001596099"/>
    </source>
</evidence>
<name>A0ABD5RMU5_9EURY</name>
<evidence type="ECO:0000256" key="9">
    <source>
        <dbReference type="ARBA" id="ARBA00023136"/>
    </source>
</evidence>
<organism evidence="13 14">
    <name type="scientific">Halomarina salina</name>
    <dbReference type="NCBI Taxonomy" id="1872699"/>
    <lineage>
        <taxon>Archaea</taxon>
        <taxon>Methanobacteriati</taxon>
        <taxon>Methanobacteriota</taxon>
        <taxon>Stenosarchaea group</taxon>
        <taxon>Halobacteria</taxon>
        <taxon>Halobacteriales</taxon>
        <taxon>Natronomonadaceae</taxon>
        <taxon>Halomarina</taxon>
    </lineage>
</organism>
<dbReference type="PANTHER" id="PTHR35457">
    <property type="entry name" value="HEME A SYNTHASE"/>
    <property type="match status" value="1"/>
</dbReference>
<dbReference type="PANTHER" id="PTHR35457:SF1">
    <property type="entry name" value="HEME A SYNTHASE"/>
    <property type="match status" value="1"/>
</dbReference>
<keyword evidence="14" id="KW-1185">Reference proteome</keyword>
<evidence type="ECO:0000313" key="13">
    <source>
        <dbReference type="EMBL" id="MFC5971855.1"/>
    </source>
</evidence>
<comment type="caution">
    <text evidence="13">The sequence shown here is derived from an EMBL/GenBank/DDBJ whole genome shotgun (WGS) entry which is preliminary data.</text>
</comment>
<dbReference type="Pfam" id="PF02628">
    <property type="entry name" value="COX15-CtaA"/>
    <property type="match status" value="1"/>
</dbReference>
<keyword evidence="3 12" id="KW-0812">Transmembrane</keyword>
<evidence type="ECO:0000256" key="3">
    <source>
        <dbReference type="ARBA" id="ARBA00022692"/>
    </source>
</evidence>
<evidence type="ECO:0000256" key="12">
    <source>
        <dbReference type="SAM" id="Phobius"/>
    </source>
</evidence>
<gene>
    <name evidence="13" type="ORF">ACFPYI_10975</name>
</gene>
<evidence type="ECO:0000256" key="4">
    <source>
        <dbReference type="ARBA" id="ARBA00022723"/>
    </source>
</evidence>
<feature type="transmembrane region" description="Helical" evidence="12">
    <location>
        <begin position="237"/>
        <end position="258"/>
    </location>
</feature>
<evidence type="ECO:0000256" key="10">
    <source>
        <dbReference type="ARBA" id="ARBA00023157"/>
    </source>
</evidence>
<keyword evidence="5 12" id="KW-1133">Transmembrane helix</keyword>
<dbReference type="Proteomes" id="UP001596099">
    <property type="component" value="Unassembled WGS sequence"/>
</dbReference>
<feature type="transmembrane region" description="Helical" evidence="12">
    <location>
        <begin position="93"/>
        <end position="111"/>
    </location>
</feature>
<evidence type="ECO:0000256" key="11">
    <source>
        <dbReference type="ARBA" id="ARBA00023444"/>
    </source>
</evidence>
<evidence type="ECO:0000256" key="7">
    <source>
        <dbReference type="ARBA" id="ARBA00023004"/>
    </source>
</evidence>
<sequence length="275" mass="29209">MESRFRRLTALSAALTFVLVLLGVYTAAAGAGLTCGQRWPLCDGAVFGLFPADWASFIEWFHRLVAMVTGFVILGTTVEAFRGAAGRRTQAALAIATLFLPAQIILGALTVTQYEWLVLTLHFVTAATIFAGVVLAALWAHDDRVTARLVRLVALAVPVAIAAMVVLNPRAFVDYRPAVQVAYYAVGLFAFGGALGTVVWAGRRGTDPRARLPALACSALLFGLLAVGRQVYGTTGIYLSLATTGVALALSVVGWWLLRQDGRDGSRGRGVPSDD</sequence>
<evidence type="ECO:0000256" key="5">
    <source>
        <dbReference type="ARBA" id="ARBA00022989"/>
    </source>
</evidence>
<keyword evidence="10" id="KW-1015">Disulfide bond</keyword>
<evidence type="ECO:0000256" key="1">
    <source>
        <dbReference type="ARBA" id="ARBA00004141"/>
    </source>
</evidence>
<feature type="transmembrane region" description="Helical" evidence="12">
    <location>
        <begin position="117"/>
        <end position="140"/>
    </location>
</feature>
<evidence type="ECO:0000256" key="2">
    <source>
        <dbReference type="ARBA" id="ARBA00022475"/>
    </source>
</evidence>
<evidence type="ECO:0000256" key="8">
    <source>
        <dbReference type="ARBA" id="ARBA00023133"/>
    </source>
</evidence>
<keyword evidence="9 12" id="KW-0472">Membrane</keyword>